<dbReference type="InterPro" id="IPR006195">
    <property type="entry name" value="aa-tRNA-synth_II"/>
</dbReference>
<dbReference type="Pfam" id="PF03129">
    <property type="entry name" value="HGTP_anticodon"/>
    <property type="match status" value="1"/>
</dbReference>
<dbReference type="InterPro" id="IPR041715">
    <property type="entry name" value="HisRS-like_core"/>
</dbReference>
<evidence type="ECO:0000313" key="10">
    <source>
        <dbReference type="EMBL" id="KAG7091033.1"/>
    </source>
</evidence>
<dbReference type="FunFam" id="3.40.50.800:FF:000012">
    <property type="entry name" value="Histidine--tRNA ligase, cytoplasmic"/>
    <property type="match status" value="1"/>
</dbReference>
<evidence type="ECO:0000256" key="7">
    <source>
        <dbReference type="SAM" id="Coils"/>
    </source>
</evidence>
<dbReference type="SUPFAM" id="SSF55681">
    <property type="entry name" value="Class II aaRS and biotin synthetases"/>
    <property type="match status" value="1"/>
</dbReference>
<dbReference type="SUPFAM" id="SSF52954">
    <property type="entry name" value="Class II aaRS ABD-related"/>
    <property type="match status" value="1"/>
</dbReference>
<evidence type="ECO:0000259" key="9">
    <source>
        <dbReference type="PROSITE" id="PS50862"/>
    </source>
</evidence>
<dbReference type="InterPro" id="IPR036621">
    <property type="entry name" value="Anticodon-bd_dom_sf"/>
</dbReference>
<dbReference type="GO" id="GO:0005524">
    <property type="term" value="F:ATP binding"/>
    <property type="evidence" value="ECO:0007669"/>
    <property type="project" value="UniProtKB-KW"/>
</dbReference>
<keyword evidence="7" id="KW-0175">Coiled coil</keyword>
<dbReference type="Proteomes" id="UP001049176">
    <property type="component" value="Chromosome 6"/>
</dbReference>
<dbReference type="GO" id="GO:0003723">
    <property type="term" value="F:RNA binding"/>
    <property type="evidence" value="ECO:0007669"/>
    <property type="project" value="TreeGrafter"/>
</dbReference>
<evidence type="ECO:0000256" key="1">
    <source>
        <dbReference type="ARBA" id="ARBA00008226"/>
    </source>
</evidence>
<gene>
    <name evidence="10" type="ORF">E1B28_010094</name>
</gene>
<keyword evidence="4" id="KW-0067">ATP-binding</keyword>
<dbReference type="OrthoDB" id="1906957at2759"/>
<reference evidence="10" key="1">
    <citation type="journal article" date="2021" name="Genome Biol. Evol.">
        <title>The assembled and annotated genome of the fairy-ring fungus Marasmius oreades.</title>
        <authorList>
            <person name="Hiltunen M."/>
            <person name="Ament-Velasquez S.L."/>
            <person name="Johannesson H."/>
        </authorList>
    </citation>
    <scope>NUCLEOTIDE SEQUENCE</scope>
    <source>
        <strain evidence="10">03SP1</strain>
    </source>
</reference>
<dbReference type="RefSeq" id="XP_043007503.1">
    <property type="nucleotide sequence ID" value="XM_043155042.1"/>
</dbReference>
<evidence type="ECO:0000256" key="5">
    <source>
        <dbReference type="ARBA" id="ARBA00022917"/>
    </source>
</evidence>
<dbReference type="KEGG" id="more:E1B28_010094"/>
<dbReference type="InterPro" id="IPR004154">
    <property type="entry name" value="Anticodon-bd"/>
</dbReference>
<keyword evidence="5" id="KW-0648">Protein biosynthesis</keyword>
<keyword evidence="3" id="KW-0547">Nucleotide-binding</keyword>
<comment type="similarity">
    <text evidence="1">Belongs to the class-II aminoacyl-tRNA synthetase family.</text>
</comment>
<dbReference type="EC" id="6.1.1.21" evidence="2"/>
<comment type="catalytic activity">
    <reaction evidence="6">
        <text>tRNA(His) + L-histidine + ATP = L-histidyl-tRNA(His) + AMP + diphosphate + H(+)</text>
        <dbReference type="Rhea" id="RHEA:17313"/>
        <dbReference type="Rhea" id="RHEA-COMP:9665"/>
        <dbReference type="Rhea" id="RHEA-COMP:9689"/>
        <dbReference type="ChEBI" id="CHEBI:15378"/>
        <dbReference type="ChEBI" id="CHEBI:30616"/>
        <dbReference type="ChEBI" id="CHEBI:33019"/>
        <dbReference type="ChEBI" id="CHEBI:57595"/>
        <dbReference type="ChEBI" id="CHEBI:78442"/>
        <dbReference type="ChEBI" id="CHEBI:78527"/>
        <dbReference type="ChEBI" id="CHEBI:456215"/>
        <dbReference type="EC" id="6.1.1.21"/>
    </reaction>
</comment>
<dbReference type="AlphaFoldDB" id="A0A9P7RXV7"/>
<dbReference type="GO" id="GO:0032543">
    <property type="term" value="P:mitochondrial translation"/>
    <property type="evidence" value="ECO:0007669"/>
    <property type="project" value="TreeGrafter"/>
</dbReference>
<dbReference type="Gene3D" id="3.40.50.800">
    <property type="entry name" value="Anticodon-binding domain"/>
    <property type="match status" value="1"/>
</dbReference>
<evidence type="ECO:0000313" key="11">
    <source>
        <dbReference type="Proteomes" id="UP001049176"/>
    </source>
</evidence>
<evidence type="ECO:0000256" key="8">
    <source>
        <dbReference type="SAM" id="MobiDB-lite"/>
    </source>
</evidence>
<dbReference type="GO" id="GO:0005739">
    <property type="term" value="C:mitochondrion"/>
    <property type="evidence" value="ECO:0007669"/>
    <property type="project" value="TreeGrafter"/>
</dbReference>
<accession>A0A9P7RXV7</accession>
<keyword evidence="11" id="KW-1185">Reference proteome</keyword>
<organism evidence="10 11">
    <name type="scientific">Marasmius oreades</name>
    <name type="common">fairy-ring Marasmius</name>
    <dbReference type="NCBI Taxonomy" id="181124"/>
    <lineage>
        <taxon>Eukaryota</taxon>
        <taxon>Fungi</taxon>
        <taxon>Dikarya</taxon>
        <taxon>Basidiomycota</taxon>
        <taxon>Agaricomycotina</taxon>
        <taxon>Agaricomycetes</taxon>
        <taxon>Agaricomycetidae</taxon>
        <taxon>Agaricales</taxon>
        <taxon>Marasmiineae</taxon>
        <taxon>Marasmiaceae</taxon>
        <taxon>Marasmius</taxon>
    </lineage>
</organism>
<proteinExistence type="inferred from homology"/>
<dbReference type="PANTHER" id="PTHR11476:SF7">
    <property type="entry name" value="HISTIDINE--TRNA LIGASE"/>
    <property type="match status" value="1"/>
</dbReference>
<feature type="region of interest" description="Disordered" evidence="8">
    <location>
        <begin position="394"/>
        <end position="423"/>
    </location>
</feature>
<dbReference type="Pfam" id="PF13393">
    <property type="entry name" value="tRNA-synt_His"/>
    <property type="match status" value="1"/>
</dbReference>
<protein>
    <recommendedName>
        <fullName evidence="2">histidine--tRNA ligase</fullName>
        <ecNumber evidence="2">6.1.1.21</ecNumber>
    </recommendedName>
</protein>
<dbReference type="EMBL" id="CM032186">
    <property type="protein sequence ID" value="KAG7091033.1"/>
    <property type="molecule type" value="Genomic_DNA"/>
</dbReference>
<dbReference type="InterPro" id="IPR045864">
    <property type="entry name" value="aa-tRNA-synth_II/BPL/LPL"/>
</dbReference>
<evidence type="ECO:0000256" key="2">
    <source>
        <dbReference type="ARBA" id="ARBA00012815"/>
    </source>
</evidence>
<dbReference type="PANTHER" id="PTHR11476">
    <property type="entry name" value="HISTIDYL-TRNA SYNTHETASE"/>
    <property type="match status" value="1"/>
</dbReference>
<sequence length="608" mass="67247">MFCGRVTIRLHRLPLSFARSRTFRFSTMASLQSLEEELATQNAKYNELRLQPDANPLTLEEVRKKLGELKKTVGQAKAAAGSGKDTEKKKERERLLLKTAKGTRDYGPSEMYCREHVERIVKECFTAFGGACLDTPVFERKDILTGKYGEDQKLIFDLMDQGGEQLALRYDHTVPLGRYLAMMGSNITQHKIWQIGKVYRRDQPVVSKGRMREFSQADFDISGNWDPMIPDAEILSLLYTILTRLDIGEFTIKLNNRKILDGVFEVCGVPSEKIRTISSAVDKLDKLSWAEVKKEMTEEKDLDPAVADRIGEYVKHKGGSSLLEQLLTDTTLTANPRAKEGLEEMGLLFTLLRAYGVIDKISFDLSLARGLDYYTGIIYEAVVEASAPPGFKANAEADASDGNVSAKKKMKKSTQNSLEEGEEIDESQVGVGSIAAGGRYDGLVGMFAAAAASAESSKKVASKAGTPCVGVSIGLDRIFALVYPKWIEQGKRNKDTMVYVMAAGDGLLAERVKLVKELREAGINTDFLAKVKPKLPAQFAAGEKDEVPFAVILGENELKEGIVTVKHQRWEMVDGKKVKIVTEGSEKGEKVSRAGFVDWLKSRDIGNA</sequence>
<dbReference type="CDD" id="cd00773">
    <property type="entry name" value="HisRS-like_core"/>
    <property type="match status" value="1"/>
</dbReference>
<evidence type="ECO:0000256" key="6">
    <source>
        <dbReference type="ARBA" id="ARBA00047639"/>
    </source>
</evidence>
<feature type="coiled-coil region" evidence="7">
    <location>
        <begin position="31"/>
        <end position="79"/>
    </location>
</feature>
<dbReference type="Gene3D" id="3.30.930.10">
    <property type="entry name" value="Bira Bifunctional Protein, Domain 2"/>
    <property type="match status" value="1"/>
</dbReference>
<dbReference type="GO" id="GO:0005829">
    <property type="term" value="C:cytosol"/>
    <property type="evidence" value="ECO:0007669"/>
    <property type="project" value="TreeGrafter"/>
</dbReference>
<name>A0A9P7RXV7_9AGAR</name>
<dbReference type="GO" id="GO:0006427">
    <property type="term" value="P:histidyl-tRNA aminoacylation"/>
    <property type="evidence" value="ECO:0007669"/>
    <property type="project" value="TreeGrafter"/>
</dbReference>
<dbReference type="GeneID" id="66079170"/>
<evidence type="ECO:0000256" key="3">
    <source>
        <dbReference type="ARBA" id="ARBA00022741"/>
    </source>
</evidence>
<feature type="domain" description="Aminoacyl-transfer RNA synthetases class-II family profile" evidence="9">
    <location>
        <begin position="114"/>
        <end position="483"/>
    </location>
</feature>
<evidence type="ECO:0000256" key="4">
    <source>
        <dbReference type="ARBA" id="ARBA00022840"/>
    </source>
</evidence>
<dbReference type="PROSITE" id="PS50862">
    <property type="entry name" value="AA_TRNA_LIGASE_II"/>
    <property type="match status" value="1"/>
</dbReference>
<dbReference type="GO" id="GO:0004821">
    <property type="term" value="F:histidine-tRNA ligase activity"/>
    <property type="evidence" value="ECO:0007669"/>
    <property type="project" value="UniProtKB-EC"/>
</dbReference>
<comment type="caution">
    <text evidence="10">The sequence shown here is derived from an EMBL/GenBank/DDBJ whole genome shotgun (WGS) entry which is preliminary data.</text>
</comment>